<protein>
    <submittedName>
        <fullName evidence="2">Uncharacterized protein</fullName>
    </submittedName>
</protein>
<dbReference type="Proteomes" id="UP000075886">
    <property type="component" value="Unassembled WGS sequence"/>
</dbReference>
<dbReference type="VEuPathDB" id="VectorBase:AFAF004946"/>
<evidence type="ECO:0000313" key="2">
    <source>
        <dbReference type="EnsemblMetazoa" id="AFAF004946-PA"/>
    </source>
</evidence>
<feature type="compositionally biased region" description="Polar residues" evidence="1">
    <location>
        <begin position="237"/>
        <end position="255"/>
    </location>
</feature>
<evidence type="ECO:0000313" key="3">
    <source>
        <dbReference type="Proteomes" id="UP000075886"/>
    </source>
</evidence>
<dbReference type="EnsemblMetazoa" id="AFAF004946-RA">
    <property type="protein sequence ID" value="AFAF004946-PA"/>
    <property type="gene ID" value="AFAF004946"/>
</dbReference>
<name>A0A182Q845_9DIPT</name>
<feature type="compositionally biased region" description="Polar residues" evidence="1">
    <location>
        <begin position="208"/>
        <end position="223"/>
    </location>
</feature>
<feature type="compositionally biased region" description="Low complexity" evidence="1">
    <location>
        <begin position="188"/>
        <end position="207"/>
    </location>
</feature>
<dbReference type="AlphaFoldDB" id="A0A182Q845"/>
<feature type="compositionally biased region" description="Polar residues" evidence="1">
    <location>
        <begin position="174"/>
        <end position="187"/>
    </location>
</feature>
<sequence>MSKFREKSFKILYILYIGIPKHSTRSEVVDFIVDKLKAGEFVTQIHMYSSTAAGYVETETIEQAQRVVAENAGKHSITIDETPFIVPILMEDGATEFRLFKLPLYVTDEEIKLEMVICGEVISVSETSYETETRIAGVKTGIRVVKVKKTTPKLKIEPIITITGERTTVTYTKSPATATEASRQAQSPPKVTATTPKATATAPIAPTSDSLASSSKLITQDTAPKTPIDTVAKPSSAPKTTTALSQVETEPSSQFKPPRLLSPIPFSSNCDADGSDI</sequence>
<proteinExistence type="predicted"/>
<reference evidence="2" key="2">
    <citation type="submission" date="2020-05" db="UniProtKB">
        <authorList>
            <consortium name="EnsemblMetazoa"/>
        </authorList>
    </citation>
    <scope>IDENTIFICATION</scope>
    <source>
        <strain evidence="2">FAR1</strain>
    </source>
</reference>
<keyword evidence="3" id="KW-1185">Reference proteome</keyword>
<dbReference type="EMBL" id="AXCN02002507">
    <property type="status" value="NOT_ANNOTATED_CDS"/>
    <property type="molecule type" value="Genomic_DNA"/>
</dbReference>
<organism evidence="2 3">
    <name type="scientific">Anopheles farauti</name>
    <dbReference type="NCBI Taxonomy" id="69004"/>
    <lineage>
        <taxon>Eukaryota</taxon>
        <taxon>Metazoa</taxon>
        <taxon>Ecdysozoa</taxon>
        <taxon>Arthropoda</taxon>
        <taxon>Hexapoda</taxon>
        <taxon>Insecta</taxon>
        <taxon>Pterygota</taxon>
        <taxon>Neoptera</taxon>
        <taxon>Endopterygota</taxon>
        <taxon>Diptera</taxon>
        <taxon>Nematocera</taxon>
        <taxon>Culicoidea</taxon>
        <taxon>Culicidae</taxon>
        <taxon>Anophelinae</taxon>
        <taxon>Anopheles</taxon>
    </lineage>
</organism>
<reference evidence="3" key="1">
    <citation type="submission" date="2014-01" db="EMBL/GenBank/DDBJ databases">
        <title>The Genome Sequence of Anopheles farauti FAR1 (V2).</title>
        <authorList>
            <consortium name="The Broad Institute Genomics Platform"/>
            <person name="Neafsey D.E."/>
            <person name="Besansky N."/>
            <person name="Howell P."/>
            <person name="Walton C."/>
            <person name="Young S.K."/>
            <person name="Zeng Q."/>
            <person name="Gargeya S."/>
            <person name="Fitzgerald M."/>
            <person name="Haas B."/>
            <person name="Abouelleil A."/>
            <person name="Allen A.W."/>
            <person name="Alvarado L."/>
            <person name="Arachchi H.M."/>
            <person name="Berlin A.M."/>
            <person name="Chapman S.B."/>
            <person name="Gainer-Dewar J."/>
            <person name="Goldberg J."/>
            <person name="Griggs A."/>
            <person name="Gujja S."/>
            <person name="Hansen M."/>
            <person name="Howarth C."/>
            <person name="Imamovic A."/>
            <person name="Ireland A."/>
            <person name="Larimer J."/>
            <person name="McCowan C."/>
            <person name="Murphy C."/>
            <person name="Pearson M."/>
            <person name="Poon T.W."/>
            <person name="Priest M."/>
            <person name="Roberts A."/>
            <person name="Saif S."/>
            <person name="Shea T."/>
            <person name="Sisk P."/>
            <person name="Sykes S."/>
            <person name="Wortman J."/>
            <person name="Nusbaum C."/>
            <person name="Birren B."/>
        </authorList>
    </citation>
    <scope>NUCLEOTIDE SEQUENCE [LARGE SCALE GENOMIC DNA]</scope>
    <source>
        <strain evidence="3">FAR1</strain>
    </source>
</reference>
<evidence type="ECO:0000256" key="1">
    <source>
        <dbReference type="SAM" id="MobiDB-lite"/>
    </source>
</evidence>
<feature type="region of interest" description="Disordered" evidence="1">
    <location>
        <begin position="174"/>
        <end position="277"/>
    </location>
</feature>
<accession>A0A182Q845</accession>